<dbReference type="PROSITE" id="PS51202">
    <property type="entry name" value="RCK_C"/>
    <property type="match status" value="1"/>
</dbReference>
<evidence type="ECO:0000256" key="4">
    <source>
        <dbReference type="ARBA" id="ARBA00022958"/>
    </source>
</evidence>
<organism evidence="9 10">
    <name type="scientific">Salinirubellus salinus</name>
    <dbReference type="NCBI Taxonomy" id="1364945"/>
    <lineage>
        <taxon>Archaea</taxon>
        <taxon>Methanobacteriati</taxon>
        <taxon>Methanobacteriota</taxon>
        <taxon>Stenosarchaea group</taxon>
        <taxon>Halobacteria</taxon>
        <taxon>Halobacteriales</taxon>
        <taxon>Natronomonadaceae</taxon>
        <taxon>Salinirubellus</taxon>
    </lineage>
</organism>
<dbReference type="RefSeq" id="WP_260643882.1">
    <property type="nucleotide sequence ID" value="NZ_CP104003.1"/>
</dbReference>
<keyword evidence="2" id="KW-0813">Transport</keyword>
<dbReference type="SUPFAM" id="SSF51735">
    <property type="entry name" value="NAD(P)-binding Rossmann-fold domains"/>
    <property type="match status" value="1"/>
</dbReference>
<evidence type="ECO:0000313" key="9">
    <source>
        <dbReference type="EMBL" id="UWM56768.1"/>
    </source>
</evidence>
<feature type="domain" description="RCK C-terminal" evidence="8">
    <location>
        <begin position="135"/>
        <end position="217"/>
    </location>
</feature>
<evidence type="ECO:0000313" key="10">
    <source>
        <dbReference type="Proteomes" id="UP001057580"/>
    </source>
</evidence>
<dbReference type="InterPro" id="IPR036291">
    <property type="entry name" value="NAD(P)-bd_dom_sf"/>
</dbReference>
<dbReference type="InterPro" id="IPR006037">
    <property type="entry name" value="RCK_C"/>
</dbReference>
<evidence type="ECO:0000256" key="5">
    <source>
        <dbReference type="ARBA" id="ARBA00023027"/>
    </source>
</evidence>
<dbReference type="GO" id="GO:0005886">
    <property type="term" value="C:plasma membrane"/>
    <property type="evidence" value="ECO:0007669"/>
    <property type="project" value="InterPro"/>
</dbReference>
<accession>A0A9E7R968</accession>
<dbReference type="InterPro" id="IPR003148">
    <property type="entry name" value="RCK_N"/>
</dbReference>
<dbReference type="PRINTS" id="PR00335">
    <property type="entry name" value="KUPTAKETRKA"/>
</dbReference>
<keyword evidence="3" id="KW-0633">Potassium transport</keyword>
<evidence type="ECO:0000256" key="6">
    <source>
        <dbReference type="ARBA" id="ARBA00023065"/>
    </source>
</evidence>
<evidence type="ECO:0000259" key="7">
    <source>
        <dbReference type="PROSITE" id="PS51201"/>
    </source>
</evidence>
<feature type="domain" description="RCK N-terminal" evidence="7">
    <location>
        <begin position="1"/>
        <end position="116"/>
    </location>
</feature>
<dbReference type="EMBL" id="CP104003">
    <property type="protein sequence ID" value="UWM56768.1"/>
    <property type="molecule type" value="Genomic_DNA"/>
</dbReference>
<dbReference type="Gene3D" id="3.40.50.720">
    <property type="entry name" value="NAD(P)-binding Rossmann-like Domain"/>
    <property type="match status" value="1"/>
</dbReference>
<reference evidence="9" key="1">
    <citation type="submission" date="2022-09" db="EMBL/GenBank/DDBJ databases">
        <title>Diverse halophilic archaea isolated from saline environments.</title>
        <authorList>
            <person name="Cui H.-L."/>
        </authorList>
    </citation>
    <scope>NUCLEOTIDE SEQUENCE</scope>
    <source>
        <strain evidence="9">ZS-35-S2</strain>
    </source>
</reference>
<proteinExistence type="predicted"/>
<dbReference type="Pfam" id="PF02080">
    <property type="entry name" value="TrkA_C"/>
    <property type="match status" value="1"/>
</dbReference>
<evidence type="ECO:0000256" key="2">
    <source>
        <dbReference type="ARBA" id="ARBA00022448"/>
    </source>
</evidence>
<dbReference type="PROSITE" id="PS51201">
    <property type="entry name" value="RCK_N"/>
    <property type="match status" value="1"/>
</dbReference>
<protein>
    <submittedName>
        <fullName evidence="9">TrkA family potassium uptake protein</fullName>
    </submittedName>
</protein>
<evidence type="ECO:0000259" key="8">
    <source>
        <dbReference type="PROSITE" id="PS51202"/>
    </source>
</evidence>
<keyword evidence="6" id="KW-0406">Ion transport</keyword>
<dbReference type="KEGG" id="ssai:N0B31_10830"/>
<sequence length="222" mass="23668">MTFVIVGYGRVGKRTADILRSEGHDLVVVERDEDKAAAAAEAGFDVVVGDGEDERVLEEAGIAEADALAALTGDLNANFAVCMIGKGYGCRTVLRIDEDYRQEIYEKYAADVDEIVYPERMGAAGAKTALLGGDLNVLADLTEHLTAATVTVPEDSPHVGRRVVELELPDDARLYAHGSANEPLTIPMPRTVLQAGDRVAVIAERESLEAVRAMLGGEEATA</sequence>
<dbReference type="InterPro" id="IPR050721">
    <property type="entry name" value="Trk_Ktr_HKT_K-transport"/>
</dbReference>
<gene>
    <name evidence="9" type="ORF">N0B31_10830</name>
</gene>
<evidence type="ECO:0000256" key="3">
    <source>
        <dbReference type="ARBA" id="ARBA00022538"/>
    </source>
</evidence>
<dbReference type="Pfam" id="PF02254">
    <property type="entry name" value="TrkA_N"/>
    <property type="match status" value="1"/>
</dbReference>
<dbReference type="PANTHER" id="PTHR43833:SF5">
    <property type="entry name" value="TRK SYSTEM POTASSIUM UPTAKE PROTEIN TRKA"/>
    <property type="match status" value="1"/>
</dbReference>
<evidence type="ECO:0000256" key="1">
    <source>
        <dbReference type="ARBA" id="ARBA00003660"/>
    </source>
</evidence>
<keyword evidence="5" id="KW-0520">NAD</keyword>
<dbReference type="InterPro" id="IPR006036">
    <property type="entry name" value="K_uptake_TrkA"/>
</dbReference>
<dbReference type="Gene3D" id="3.30.70.1450">
    <property type="entry name" value="Regulator of K+ conductance, C-terminal domain"/>
    <property type="match status" value="1"/>
</dbReference>
<dbReference type="Proteomes" id="UP001057580">
    <property type="component" value="Chromosome"/>
</dbReference>
<dbReference type="InterPro" id="IPR036721">
    <property type="entry name" value="RCK_C_sf"/>
</dbReference>
<keyword evidence="4" id="KW-0630">Potassium</keyword>
<name>A0A9E7R968_9EURY</name>
<dbReference type="GO" id="GO:0015079">
    <property type="term" value="F:potassium ion transmembrane transporter activity"/>
    <property type="evidence" value="ECO:0007669"/>
    <property type="project" value="InterPro"/>
</dbReference>
<dbReference type="PANTHER" id="PTHR43833">
    <property type="entry name" value="POTASSIUM CHANNEL PROTEIN 2-RELATED-RELATED"/>
    <property type="match status" value="1"/>
</dbReference>
<keyword evidence="10" id="KW-1185">Reference proteome</keyword>
<dbReference type="SUPFAM" id="SSF116726">
    <property type="entry name" value="TrkA C-terminal domain-like"/>
    <property type="match status" value="1"/>
</dbReference>
<dbReference type="AlphaFoldDB" id="A0A9E7R968"/>
<dbReference type="GeneID" id="74942922"/>
<comment type="function">
    <text evidence="1">Part of a potassium transport system.</text>
</comment>